<evidence type="ECO:0000313" key="3">
    <source>
        <dbReference type="Proteomes" id="UP000236736"/>
    </source>
</evidence>
<dbReference type="InterPro" id="IPR012347">
    <property type="entry name" value="Ferritin-like"/>
</dbReference>
<dbReference type="EMBL" id="FNVR01000006">
    <property type="protein sequence ID" value="SEF84291.1"/>
    <property type="molecule type" value="Genomic_DNA"/>
</dbReference>
<evidence type="ECO:0000259" key="1">
    <source>
        <dbReference type="Pfam" id="PF12902"/>
    </source>
</evidence>
<dbReference type="Pfam" id="PF12902">
    <property type="entry name" value="Ferritin-like"/>
    <property type="match status" value="1"/>
</dbReference>
<reference evidence="3" key="1">
    <citation type="submission" date="2016-10" db="EMBL/GenBank/DDBJ databases">
        <authorList>
            <person name="Varghese N."/>
            <person name="Submissions S."/>
        </authorList>
    </citation>
    <scope>NUCLEOTIDE SEQUENCE [LARGE SCALE GENOMIC DNA]</scope>
    <source>
        <strain evidence="3">DSM 17298</strain>
    </source>
</reference>
<accession>A0A1H5VBZ6</accession>
<dbReference type="STRING" id="1120964.GCA_001313265_01660"/>
<protein>
    <submittedName>
        <fullName evidence="2">Ferritin-like</fullName>
    </submittedName>
</protein>
<dbReference type="RefSeq" id="WP_103924293.1">
    <property type="nucleotide sequence ID" value="NZ_FNVR01000006.1"/>
</dbReference>
<dbReference type="OrthoDB" id="9795032at2"/>
<keyword evidence="3" id="KW-1185">Reference proteome</keyword>
<organism evidence="2 3">
    <name type="scientific">Algoriphagus boritolerans DSM 17298 = JCM 18970</name>
    <dbReference type="NCBI Taxonomy" id="1120964"/>
    <lineage>
        <taxon>Bacteria</taxon>
        <taxon>Pseudomonadati</taxon>
        <taxon>Bacteroidota</taxon>
        <taxon>Cytophagia</taxon>
        <taxon>Cytophagales</taxon>
        <taxon>Cyclobacteriaceae</taxon>
        <taxon>Algoriphagus</taxon>
    </lineage>
</organism>
<proteinExistence type="predicted"/>
<dbReference type="Gene3D" id="1.20.1260.10">
    <property type="match status" value="1"/>
</dbReference>
<dbReference type="Proteomes" id="UP000236736">
    <property type="component" value="Unassembled WGS sequence"/>
</dbReference>
<feature type="domain" description="Iminophenyl-pyruvate dimer synthase" evidence="1">
    <location>
        <begin position="38"/>
        <end position="321"/>
    </location>
</feature>
<dbReference type="AlphaFoldDB" id="A0A1H5VBZ6"/>
<name>A0A1H5VBZ6_9BACT</name>
<dbReference type="InterPro" id="IPR026820">
    <property type="entry name" value="VioB/RebD_dom"/>
</dbReference>
<gene>
    <name evidence="2" type="ORF">SAMN03080598_01619</name>
</gene>
<evidence type="ECO:0000313" key="2">
    <source>
        <dbReference type="EMBL" id="SEF84291.1"/>
    </source>
</evidence>
<sequence>MSPNTPSKTQPDPELHQLLQNLDENGKNEVIQLIQDLLKQASTTEHLLAMQYLFSCFSIKKYPEEFSDYVPNPDPNDKAQAKVNQIRLAQIEKLRRWEANVLMVAREEMTHLTYVNNLLAIIDQEPFLFRPNFPVPAEAFPLQKPVNLMPFGQFALEIFRYWEKPDHLPVPDPLTGSNIPKKLRALFTIPHPEVDPFKPLESREKAMKFFGEFLKDTHDPEKLKQLIAPLENGTYFKSIEELYTYIREYLLIALKYKIIEGKNMERIVDEHYGFNINLNPLVLGKYEDYVLEAINQIIEEGEGVWGVPPALGSHFWVFQSVLDEVQKEAQETGLPFEPSLPVVWNPSYQVQSNRHLIKQRAGMPRTAVAKVDNAVAVKAMKLFDQAYNTMVKMLHGFFGKYEIDQTTGIHPPEVNAYFQTAFYPFMTNIIRPLGELICRLPADESYSPMAGRVPDRCAGPDFLFNIDQTDAAAQVKVTKAFASLDPYLKAFSEMAASAKELAILCQQRGYHVAYYQQPDARDFDVCFIYLSENFQRIGKNFEAYWKGEMVAPVSSKGFQNYSSTFN</sequence>